<dbReference type="Proteomes" id="UP000070452">
    <property type="component" value="Unassembled WGS sequence"/>
</dbReference>
<evidence type="ECO:0000259" key="5">
    <source>
        <dbReference type="Pfam" id="PF01872"/>
    </source>
</evidence>
<evidence type="ECO:0000313" key="7">
    <source>
        <dbReference type="Proteomes" id="UP000070452"/>
    </source>
</evidence>
<sequence length="304" mass="34079">MKRILSSTIQVFKQIKSDPMMFAACFTPFVMGALIKFGIPFLERITDFSLQAYYPIFDLLLSIMAPVLLCFAFAMITLEEIDDKVSRYFSITPLGKSGYLFTRLGVPSIISAVIAFIVLLLFSLEKLSIGMTICLALLGSVQAIIVSLMIITLSSNKLEGIPDSRGILRSLHCLRNLGYLKEIVILVSTATPKEYLNYLEERHYPYIVSGNDHVDYEKAFQILHEQYGCKYMRTDSGGGLTNKLLENGLIDEISLVISPCFVGNKEKQLFDNLLLSEKVNLELQGTENAEHGCLSLRYAVKNKD</sequence>
<protein>
    <recommendedName>
        <fullName evidence="5">Bacterial bifunctional deaminase-reductase C-terminal domain-containing protein</fullName>
    </recommendedName>
</protein>
<dbReference type="GO" id="GO:0009231">
    <property type="term" value="P:riboflavin biosynthetic process"/>
    <property type="evidence" value="ECO:0007669"/>
    <property type="project" value="InterPro"/>
</dbReference>
<dbReference type="EMBL" id="LRHK01000001">
    <property type="protein sequence ID" value="KWX17898.1"/>
    <property type="molecule type" value="Genomic_DNA"/>
</dbReference>
<name>A0A132P6D7_ENTFC</name>
<dbReference type="Gene3D" id="3.40.430.10">
    <property type="entry name" value="Dihydrofolate Reductase, subunit A"/>
    <property type="match status" value="1"/>
</dbReference>
<keyword evidence="4" id="KW-1133">Transmembrane helix</keyword>
<reference evidence="6 7" key="1">
    <citation type="submission" date="2016-01" db="EMBL/GenBank/DDBJ databases">
        <title>Molecular Mechanisms for transfer of large genomic segments between Enterococcus faecium strains.</title>
        <authorList>
            <person name="Garcia-Solache M.A."/>
            <person name="Lebreton F."/>
            <person name="Mclaughlin R.E."/>
            <person name="Whiteaker J.D."/>
            <person name="Gilmore M.S."/>
            <person name="Rice L.B."/>
        </authorList>
    </citation>
    <scope>NUCLEOTIDE SEQUENCE [LARGE SCALE GENOMIC DNA]</scope>
    <source>
        <strain evidence="6 7">D344RRF x C68</strain>
    </source>
</reference>
<feature type="transmembrane region" description="Helical" evidence="4">
    <location>
        <begin position="99"/>
        <end position="122"/>
    </location>
</feature>
<feature type="transmembrane region" description="Helical" evidence="4">
    <location>
        <begin position="59"/>
        <end position="78"/>
    </location>
</feature>
<keyword evidence="4" id="KW-0812">Transmembrane</keyword>
<gene>
    <name evidence="6" type="ORF">AWT83_05210</name>
</gene>
<evidence type="ECO:0000256" key="3">
    <source>
        <dbReference type="ARBA" id="ARBA00023002"/>
    </source>
</evidence>
<dbReference type="SUPFAM" id="SSF53597">
    <property type="entry name" value="Dihydrofolate reductase-like"/>
    <property type="match status" value="1"/>
</dbReference>
<evidence type="ECO:0000256" key="2">
    <source>
        <dbReference type="ARBA" id="ARBA00022857"/>
    </source>
</evidence>
<dbReference type="AlphaFoldDB" id="A0A132P6D7"/>
<dbReference type="InterPro" id="IPR024072">
    <property type="entry name" value="DHFR-like_dom_sf"/>
</dbReference>
<proteinExistence type="predicted"/>
<keyword evidence="2" id="KW-0521">NADP</keyword>
<dbReference type="InterPro" id="IPR050765">
    <property type="entry name" value="Riboflavin_Biosynth_HTPR"/>
</dbReference>
<dbReference type="InterPro" id="IPR002734">
    <property type="entry name" value="RibDG_C"/>
</dbReference>
<dbReference type="PANTHER" id="PTHR38011">
    <property type="entry name" value="DIHYDROFOLATE REDUCTASE FAMILY PROTEIN (AFU_ORTHOLOGUE AFUA_8G06820)"/>
    <property type="match status" value="1"/>
</dbReference>
<keyword evidence="4" id="KW-0472">Membrane</keyword>
<feature type="transmembrane region" description="Helical" evidence="4">
    <location>
        <begin position="21"/>
        <end position="39"/>
    </location>
</feature>
<comment type="pathway">
    <text evidence="1">Cofactor biosynthesis; riboflavin biosynthesis.</text>
</comment>
<feature type="domain" description="Bacterial bifunctional deaminase-reductase C-terminal" evidence="5">
    <location>
        <begin position="182"/>
        <end position="291"/>
    </location>
</feature>
<organism evidence="6 7">
    <name type="scientific">Enterococcus faecium</name>
    <name type="common">Streptococcus faecium</name>
    <dbReference type="NCBI Taxonomy" id="1352"/>
    <lineage>
        <taxon>Bacteria</taxon>
        <taxon>Bacillati</taxon>
        <taxon>Bacillota</taxon>
        <taxon>Bacilli</taxon>
        <taxon>Lactobacillales</taxon>
        <taxon>Enterococcaceae</taxon>
        <taxon>Enterococcus</taxon>
    </lineage>
</organism>
<accession>A0A132P6D7</accession>
<dbReference type="Pfam" id="PF01872">
    <property type="entry name" value="RibD_C"/>
    <property type="match status" value="1"/>
</dbReference>
<dbReference type="PANTHER" id="PTHR38011:SF7">
    <property type="entry name" value="2,5-DIAMINO-6-RIBOSYLAMINO-4(3H)-PYRIMIDINONE 5'-PHOSPHATE REDUCTASE"/>
    <property type="match status" value="1"/>
</dbReference>
<evidence type="ECO:0000313" key="6">
    <source>
        <dbReference type="EMBL" id="KWX17898.1"/>
    </source>
</evidence>
<dbReference type="GO" id="GO:0008703">
    <property type="term" value="F:5-amino-6-(5-phosphoribosylamino)uracil reductase activity"/>
    <property type="evidence" value="ECO:0007669"/>
    <property type="project" value="InterPro"/>
</dbReference>
<feature type="transmembrane region" description="Helical" evidence="4">
    <location>
        <begin position="128"/>
        <end position="151"/>
    </location>
</feature>
<comment type="caution">
    <text evidence="6">The sequence shown here is derived from an EMBL/GenBank/DDBJ whole genome shotgun (WGS) entry which is preliminary data.</text>
</comment>
<evidence type="ECO:0000256" key="4">
    <source>
        <dbReference type="SAM" id="Phobius"/>
    </source>
</evidence>
<keyword evidence="3" id="KW-0560">Oxidoreductase</keyword>
<evidence type="ECO:0000256" key="1">
    <source>
        <dbReference type="ARBA" id="ARBA00005104"/>
    </source>
</evidence>